<evidence type="ECO:0000313" key="2">
    <source>
        <dbReference type="Proteomes" id="UP000008793"/>
    </source>
</evidence>
<sequence length="83" mass="8975">MSYAHNIRNATCNAFLFIVVSIADGLHNSSRAGRRVTPSPWGAVLHSRHPAIQSNLLLRSFINQTSNLKMAICSKSLEAGLAA</sequence>
<name>D8MJB7_ERWBE</name>
<accession>D8MJB7</accession>
<evidence type="ECO:0000313" key="1">
    <source>
        <dbReference type="EMBL" id="CAX53302.1"/>
    </source>
</evidence>
<proteinExistence type="predicted"/>
<dbReference type="HOGENOM" id="CLU_2539451_0_0_6"/>
<geneLocation type="plasmid" evidence="1 2">
    <name>pEB102</name>
</geneLocation>
<dbReference type="Proteomes" id="UP000008793">
    <property type="component" value="Plasmid pEB102"/>
</dbReference>
<gene>
    <name evidence="1" type="ordered locus">EbC_pEb10200240</name>
</gene>
<protein>
    <submittedName>
        <fullName evidence="1">Uncharacterized protein</fullName>
    </submittedName>
</protein>
<keyword evidence="2" id="KW-1185">Reference proteome</keyword>
<organism evidence="2">
    <name type="scientific">Erwinia billingiae (strain Eb661)</name>
    <dbReference type="NCBI Taxonomy" id="634500"/>
    <lineage>
        <taxon>Bacteria</taxon>
        <taxon>Pseudomonadati</taxon>
        <taxon>Pseudomonadota</taxon>
        <taxon>Gammaproteobacteria</taxon>
        <taxon>Enterobacterales</taxon>
        <taxon>Erwiniaceae</taxon>
        <taxon>Erwinia</taxon>
    </lineage>
</organism>
<keyword evidence="1" id="KW-0614">Plasmid</keyword>
<reference evidence="1 2" key="1">
    <citation type="journal article" date="2010" name="BMC Genomics">
        <title>Genome comparison of the epiphytic bacteria Erwinia billingiae and E. tasmaniensis with the pear pathogen E. pyrifoliae.</title>
        <authorList>
            <person name="Kube M."/>
            <person name="Migdoll A.M."/>
            <person name="Gehring I."/>
            <person name="Heitmann K."/>
            <person name="Mayer Y."/>
            <person name="Kuhl H."/>
            <person name="Knaust F."/>
            <person name="Geider K."/>
            <person name="Reinhardt R."/>
        </authorList>
    </citation>
    <scope>NUCLEOTIDE SEQUENCE [LARGE SCALE GENOMIC DNA]</scope>
    <source>
        <strain evidence="1 2">Eb661</strain>
        <plasmid evidence="1">pEB102</plasmid>
    </source>
</reference>
<dbReference type="KEGG" id="ebi:EbC_pEb10200240"/>
<dbReference type="AlphaFoldDB" id="D8MJB7"/>
<dbReference type="EMBL" id="FP236826">
    <property type="protein sequence ID" value="CAX53302.1"/>
    <property type="molecule type" value="Genomic_DNA"/>
</dbReference>